<dbReference type="InterPro" id="IPR001881">
    <property type="entry name" value="EGF-like_Ca-bd_dom"/>
</dbReference>
<dbReference type="CDD" id="cd00108">
    <property type="entry name" value="KR"/>
    <property type="match status" value="1"/>
</dbReference>
<evidence type="ECO:0000259" key="16">
    <source>
        <dbReference type="PROSITE" id="PS50240"/>
    </source>
</evidence>
<evidence type="ECO:0000259" key="14">
    <source>
        <dbReference type="PROSITE" id="PS50026"/>
    </source>
</evidence>
<dbReference type="FunCoup" id="F7F8J2">
    <property type="interactions" value="297"/>
</dbReference>
<dbReference type="RefSeq" id="XP_039770249.1">
    <property type="nucleotide sequence ID" value="XM_039914315.1"/>
</dbReference>
<dbReference type="InterPro" id="IPR001254">
    <property type="entry name" value="Trypsin_dom"/>
</dbReference>
<reference evidence="17" key="1">
    <citation type="submission" date="2025-08" db="UniProtKB">
        <authorList>
            <consortium name="Ensembl"/>
        </authorList>
    </citation>
    <scope>IDENTIFICATION</scope>
    <source>
        <strain evidence="17">Glennie</strain>
    </source>
</reference>
<dbReference type="OrthoDB" id="9937281at2759"/>
<dbReference type="PROSITE" id="PS00022">
    <property type="entry name" value="EGF_1"/>
    <property type="match status" value="3"/>
</dbReference>
<dbReference type="InterPro" id="IPR018056">
    <property type="entry name" value="Kringle_CS"/>
</dbReference>
<feature type="disulfide bond" evidence="10">
    <location>
        <begin position="204"/>
        <end position="213"/>
    </location>
</feature>
<evidence type="ECO:0000256" key="9">
    <source>
        <dbReference type="ARBA" id="ARBA00023157"/>
    </source>
</evidence>
<dbReference type="SUPFAM" id="SSF57440">
    <property type="entry name" value="Kringle-like"/>
    <property type="match status" value="1"/>
</dbReference>
<proteinExistence type="predicted"/>
<name>F7F8J2_ORNAN</name>
<dbReference type="GO" id="GO:0005615">
    <property type="term" value="C:extracellular space"/>
    <property type="evidence" value="ECO:0000318"/>
    <property type="project" value="GO_Central"/>
</dbReference>
<dbReference type="PRINTS" id="PR00018">
    <property type="entry name" value="KRINGLE"/>
</dbReference>
<protein>
    <submittedName>
        <fullName evidence="17">Hyaluronan binding protein 2</fullName>
    </submittedName>
</protein>
<dbReference type="InterPro" id="IPR009003">
    <property type="entry name" value="Peptidase_S1_PA"/>
</dbReference>
<dbReference type="GeneTree" id="ENSGT00940000157814"/>
<dbReference type="PROSITE" id="PS00135">
    <property type="entry name" value="TRYPSIN_SER"/>
    <property type="match status" value="1"/>
</dbReference>
<dbReference type="HOGENOM" id="CLU_006842_18_2_1"/>
<dbReference type="OMA" id="CKRINCH"/>
<feature type="domain" description="EGF-like" evidence="14">
    <location>
        <begin position="137"/>
        <end position="174"/>
    </location>
</feature>
<dbReference type="Bgee" id="ENSOANG00000001578">
    <property type="expression patterns" value="Expressed in liver and 4 other cell types or tissues"/>
</dbReference>
<dbReference type="Pfam" id="PF00051">
    <property type="entry name" value="Kringle"/>
    <property type="match status" value="1"/>
</dbReference>
<evidence type="ECO:0000256" key="13">
    <source>
        <dbReference type="SAM" id="Phobius"/>
    </source>
</evidence>
<dbReference type="PANTHER" id="PTHR24264:SF40">
    <property type="entry name" value="HYALURONAN-BINDING PROTEIN 2"/>
    <property type="match status" value="1"/>
</dbReference>
<keyword evidence="3 10" id="KW-0245">EGF-like domain</keyword>
<dbReference type="Gene3D" id="2.10.25.10">
    <property type="entry name" value="Laminin"/>
    <property type="match status" value="2"/>
</dbReference>
<evidence type="ECO:0000256" key="2">
    <source>
        <dbReference type="ARBA" id="ARBA00022525"/>
    </source>
</evidence>
<accession>F7F8J2</accession>
<dbReference type="eggNOG" id="KOG3627">
    <property type="taxonomic scope" value="Eukaryota"/>
</dbReference>
<feature type="domain" description="EGF-like" evidence="14">
    <location>
        <begin position="99"/>
        <end position="135"/>
    </location>
</feature>
<dbReference type="GO" id="GO:0004252">
    <property type="term" value="F:serine-type endopeptidase activity"/>
    <property type="evidence" value="ECO:0000318"/>
    <property type="project" value="GO_Central"/>
</dbReference>
<dbReference type="CDD" id="cd00190">
    <property type="entry name" value="Tryp_SPc"/>
    <property type="match status" value="1"/>
</dbReference>
<comment type="subcellular location">
    <subcellularLocation>
        <location evidence="1">Secreted</location>
    </subcellularLocation>
</comment>
<evidence type="ECO:0000256" key="12">
    <source>
        <dbReference type="RuleBase" id="RU363034"/>
    </source>
</evidence>
<dbReference type="Pfam" id="PF00008">
    <property type="entry name" value="EGF"/>
    <property type="match status" value="2"/>
</dbReference>
<dbReference type="Gene3D" id="2.40.20.10">
    <property type="entry name" value="Plasminogen Kringle 4"/>
    <property type="match status" value="1"/>
</dbReference>
<dbReference type="Pfam" id="PF00089">
    <property type="entry name" value="Trypsin"/>
    <property type="match status" value="1"/>
</dbReference>
<dbReference type="SUPFAM" id="SSF57196">
    <property type="entry name" value="EGF/Laminin"/>
    <property type="match status" value="2"/>
</dbReference>
<keyword evidence="4 11" id="KW-0420">Kringle</keyword>
<keyword evidence="18" id="KW-1185">Reference proteome</keyword>
<comment type="caution">
    <text evidence="10">Lacks conserved residue(s) required for the propagation of feature annotation.</text>
</comment>
<dbReference type="RefSeq" id="XP_039770248.1">
    <property type="nucleotide sequence ID" value="XM_039914314.1"/>
</dbReference>
<sequence>MSIIRSRDLSCGDRQQKKFMYSEKRSSAKMMSKISSLYVLPLMVLVGNISFVVSLIDPDHDWIIDDYEYSNEYDDLEATTAIPTEDTDYFNWPYDYSTEEDPCSSNPCKNGGDCVVNGASFKCTCPEPFSGTRCQKVKNKCIKNVCGRGECLITKTEPFYQCVCKHPYTGPGCIKAIPACRPNPCQNGGVCSRHRRRSKFTCDCPVGFSGKFCEIGPQDCYVGDGDKYRGNVSKTVNQHVCLHWNSHLLLQENYNAFMEDAEKYGIGEHKFCRNPDDDSQPWCFIKANSNKVKWEYCEVTQCSSSEALVPKETLTLSPPVVDVFNTCGKPDTSRRVQRIYGGFKTTPGKHPWQASLQTTLPLTDYMPKGHFCGGTLIHSCWVLTAGHCVEIRAKYLQVVLGEQDLLKKEFHEQRFDVEKIIKYHNYHEKNDIPYNDIALVKLKPVDGHCAQETNYVKTACLPDSPFPVGTECHISGWGETEIGEGSRQLLDAKVKLVSHSQCNSRRSYDSLVDDSMFCARNVKKPGTDTCQGDSGGPLTCEKDGTFYLSGIVSWGDGCGKKYKPGVYTEVTKYLDWIKATIQGNSGPRL</sequence>
<evidence type="ECO:0000256" key="6">
    <source>
        <dbReference type="ARBA" id="ARBA00022729"/>
    </source>
</evidence>
<dbReference type="Proteomes" id="UP000002279">
    <property type="component" value="Unplaced"/>
</dbReference>
<dbReference type="InterPro" id="IPR000742">
    <property type="entry name" value="EGF"/>
</dbReference>
<dbReference type="InterPro" id="IPR050127">
    <property type="entry name" value="Serine_Proteases_S1"/>
</dbReference>
<evidence type="ECO:0000256" key="10">
    <source>
        <dbReference type="PROSITE-ProRule" id="PRU00076"/>
    </source>
</evidence>
<dbReference type="FunFam" id="2.10.25.10:FF:000651">
    <property type="entry name" value="neurogenic locus notch homolog protein 4 isoform X1"/>
    <property type="match status" value="1"/>
</dbReference>
<dbReference type="CDD" id="cd00054">
    <property type="entry name" value="EGF_CA"/>
    <property type="match status" value="2"/>
</dbReference>
<dbReference type="PROSITE" id="PS01186">
    <property type="entry name" value="EGF_2"/>
    <property type="match status" value="3"/>
</dbReference>
<dbReference type="MEROPS" id="S01.033"/>
<reference evidence="17" key="2">
    <citation type="submission" date="2025-09" db="UniProtKB">
        <authorList>
            <consortium name="Ensembl"/>
        </authorList>
    </citation>
    <scope>IDENTIFICATION</scope>
    <source>
        <strain evidence="17">Glennie</strain>
    </source>
</reference>
<dbReference type="InterPro" id="IPR001314">
    <property type="entry name" value="Peptidase_S1A"/>
</dbReference>
<evidence type="ECO:0000256" key="7">
    <source>
        <dbReference type="ARBA" id="ARBA00022801"/>
    </source>
</evidence>
<evidence type="ECO:0000313" key="18">
    <source>
        <dbReference type="Proteomes" id="UP000002279"/>
    </source>
</evidence>
<dbReference type="RefSeq" id="XP_007665877.2">
    <property type="nucleotide sequence ID" value="XM_007667687.3"/>
</dbReference>
<keyword evidence="9 10" id="KW-1015">Disulfide bond</keyword>
<dbReference type="InterPro" id="IPR018114">
    <property type="entry name" value="TRYPSIN_HIS"/>
</dbReference>
<dbReference type="SMART" id="SM00179">
    <property type="entry name" value="EGF_CA"/>
    <property type="match status" value="2"/>
</dbReference>
<evidence type="ECO:0000256" key="3">
    <source>
        <dbReference type="ARBA" id="ARBA00022536"/>
    </source>
</evidence>
<dbReference type="PROSITE" id="PS00021">
    <property type="entry name" value="KRINGLE_1"/>
    <property type="match status" value="1"/>
</dbReference>
<keyword evidence="7 12" id="KW-0378">Hydrolase</keyword>
<dbReference type="PROSITE" id="PS50026">
    <property type="entry name" value="EGF_3"/>
    <property type="match status" value="3"/>
</dbReference>
<keyword evidence="5 12" id="KW-0645">Protease</keyword>
<keyword evidence="13" id="KW-0472">Membrane</keyword>
<dbReference type="InterPro" id="IPR013806">
    <property type="entry name" value="Kringle-like"/>
</dbReference>
<dbReference type="GeneID" id="100082688"/>
<dbReference type="PRINTS" id="PR00722">
    <property type="entry name" value="CHYMOTRYPSIN"/>
</dbReference>
<dbReference type="FunFam" id="2.40.20.10:FF:000001">
    <property type="entry name" value="Urokinase-type plasminogen activator"/>
    <property type="match status" value="1"/>
</dbReference>
<dbReference type="GO" id="GO:0005509">
    <property type="term" value="F:calcium ion binding"/>
    <property type="evidence" value="ECO:0007669"/>
    <property type="project" value="InterPro"/>
</dbReference>
<keyword evidence="2" id="KW-0964">Secreted</keyword>
<feature type="domain" description="EGF-like" evidence="14">
    <location>
        <begin position="176"/>
        <end position="214"/>
    </location>
</feature>
<dbReference type="PANTHER" id="PTHR24264">
    <property type="entry name" value="TRYPSIN-RELATED"/>
    <property type="match status" value="1"/>
</dbReference>
<evidence type="ECO:0000256" key="8">
    <source>
        <dbReference type="ARBA" id="ARBA00022825"/>
    </source>
</evidence>
<dbReference type="GO" id="GO:0006508">
    <property type="term" value="P:proteolysis"/>
    <property type="evidence" value="ECO:0000318"/>
    <property type="project" value="GO_Central"/>
</dbReference>
<dbReference type="SMART" id="SM00181">
    <property type="entry name" value="EGF"/>
    <property type="match status" value="3"/>
</dbReference>
<dbReference type="AlphaFoldDB" id="F7F8J2"/>
<dbReference type="RefSeq" id="XP_039770250.1">
    <property type="nucleotide sequence ID" value="XM_039914316.1"/>
</dbReference>
<dbReference type="FunFam" id="2.40.10.10:FF:000069">
    <property type="entry name" value="Hyaluronan-binding protein 2"/>
    <property type="match status" value="1"/>
</dbReference>
<dbReference type="KEGG" id="oaa:100082688"/>
<keyword evidence="13" id="KW-1133">Transmembrane helix</keyword>
<dbReference type="FunFam" id="2.10.25.10:FF:000463">
    <property type="entry name" value="hyaluronan-binding protein 2"/>
    <property type="match status" value="1"/>
</dbReference>
<organism evidence="17 18">
    <name type="scientific">Ornithorhynchus anatinus</name>
    <name type="common">Duckbill platypus</name>
    <dbReference type="NCBI Taxonomy" id="9258"/>
    <lineage>
        <taxon>Eukaryota</taxon>
        <taxon>Metazoa</taxon>
        <taxon>Chordata</taxon>
        <taxon>Craniata</taxon>
        <taxon>Vertebrata</taxon>
        <taxon>Euteleostomi</taxon>
        <taxon>Mammalia</taxon>
        <taxon>Monotremata</taxon>
        <taxon>Ornithorhynchidae</taxon>
        <taxon>Ornithorhynchus</taxon>
    </lineage>
</organism>
<dbReference type="InterPro" id="IPR038178">
    <property type="entry name" value="Kringle_sf"/>
</dbReference>
<dbReference type="SUPFAM" id="SSF50494">
    <property type="entry name" value="Trypsin-like serine proteases"/>
    <property type="match status" value="1"/>
</dbReference>
<feature type="domain" description="Peptidase S1" evidence="16">
    <location>
        <begin position="339"/>
        <end position="582"/>
    </location>
</feature>
<dbReference type="STRING" id="9258.ENSOANP00000002516"/>
<feature type="disulfide bond" evidence="10">
    <location>
        <begin position="185"/>
        <end position="202"/>
    </location>
</feature>
<feature type="domain" description="Kringle" evidence="15">
    <location>
        <begin position="219"/>
        <end position="302"/>
    </location>
</feature>
<keyword evidence="13" id="KW-0812">Transmembrane</keyword>
<feature type="disulfide bond" evidence="10">
    <location>
        <begin position="125"/>
        <end position="134"/>
    </location>
</feature>
<dbReference type="PROSITE" id="PS50240">
    <property type="entry name" value="TRYPSIN_DOM"/>
    <property type="match status" value="1"/>
</dbReference>
<dbReference type="SMART" id="SM00020">
    <property type="entry name" value="Tryp_SPc"/>
    <property type="match status" value="1"/>
</dbReference>
<dbReference type="InterPro" id="IPR000001">
    <property type="entry name" value="Kringle"/>
</dbReference>
<dbReference type="InterPro" id="IPR043504">
    <property type="entry name" value="Peptidase_S1_PA_chymotrypsin"/>
</dbReference>
<evidence type="ECO:0000256" key="4">
    <source>
        <dbReference type="ARBA" id="ARBA00022572"/>
    </source>
</evidence>
<dbReference type="CTD" id="3026"/>
<keyword evidence="6" id="KW-0732">Signal</keyword>
<evidence type="ECO:0000259" key="15">
    <source>
        <dbReference type="PROSITE" id="PS50070"/>
    </source>
</evidence>
<dbReference type="SMART" id="SM00130">
    <property type="entry name" value="KR"/>
    <property type="match status" value="1"/>
</dbReference>
<dbReference type="InParanoid" id="F7F8J2"/>
<dbReference type="PROSITE" id="PS00134">
    <property type="entry name" value="TRYPSIN_HIS"/>
    <property type="match status" value="1"/>
</dbReference>
<keyword evidence="8 12" id="KW-0720">Serine protease</keyword>
<dbReference type="Gene3D" id="2.40.10.10">
    <property type="entry name" value="Trypsin-like serine proteases"/>
    <property type="match status" value="1"/>
</dbReference>
<evidence type="ECO:0000256" key="5">
    <source>
        <dbReference type="ARBA" id="ARBA00022670"/>
    </source>
</evidence>
<evidence type="ECO:0000256" key="1">
    <source>
        <dbReference type="ARBA" id="ARBA00004613"/>
    </source>
</evidence>
<feature type="disulfide bond" evidence="10">
    <location>
        <begin position="141"/>
        <end position="151"/>
    </location>
</feature>
<feature type="transmembrane region" description="Helical" evidence="13">
    <location>
        <begin position="34"/>
        <end position="56"/>
    </location>
</feature>
<dbReference type="InterPro" id="IPR033116">
    <property type="entry name" value="TRYPSIN_SER"/>
</dbReference>
<dbReference type="Ensembl" id="ENSOANT00000002517.3">
    <property type="protein sequence ID" value="ENSOANP00000002516.3"/>
    <property type="gene ID" value="ENSOANG00000001578.4"/>
</dbReference>
<dbReference type="eggNOG" id="KOG1217">
    <property type="taxonomic scope" value="Eukaryota"/>
</dbReference>
<dbReference type="PROSITE" id="PS50070">
    <property type="entry name" value="KRINGLE_2"/>
    <property type="match status" value="1"/>
</dbReference>
<evidence type="ECO:0000313" key="17">
    <source>
        <dbReference type="Ensembl" id="ENSOANP00000002516.3"/>
    </source>
</evidence>
<evidence type="ECO:0000256" key="11">
    <source>
        <dbReference type="PROSITE-ProRule" id="PRU00121"/>
    </source>
</evidence>
<feature type="disulfide bond" evidence="10">
    <location>
        <begin position="164"/>
        <end position="173"/>
    </location>
</feature>
<gene>
    <name evidence="17" type="primary">HABP2</name>
</gene>